<organism evidence="1 2">
    <name type="scientific">Rhypophila decipiens</name>
    <dbReference type="NCBI Taxonomy" id="261697"/>
    <lineage>
        <taxon>Eukaryota</taxon>
        <taxon>Fungi</taxon>
        <taxon>Dikarya</taxon>
        <taxon>Ascomycota</taxon>
        <taxon>Pezizomycotina</taxon>
        <taxon>Sordariomycetes</taxon>
        <taxon>Sordariomycetidae</taxon>
        <taxon>Sordariales</taxon>
        <taxon>Naviculisporaceae</taxon>
        <taxon>Rhypophila</taxon>
    </lineage>
</organism>
<reference evidence="1" key="2">
    <citation type="submission" date="2023-05" db="EMBL/GenBank/DDBJ databases">
        <authorList>
            <consortium name="Lawrence Berkeley National Laboratory"/>
            <person name="Steindorff A."/>
            <person name="Hensen N."/>
            <person name="Bonometti L."/>
            <person name="Westerberg I."/>
            <person name="Brannstrom I.O."/>
            <person name="Guillou S."/>
            <person name="Cros-Aarteil S."/>
            <person name="Calhoun S."/>
            <person name="Haridas S."/>
            <person name="Kuo A."/>
            <person name="Mondo S."/>
            <person name="Pangilinan J."/>
            <person name="Riley R."/>
            <person name="Labutti K."/>
            <person name="Andreopoulos B."/>
            <person name="Lipzen A."/>
            <person name="Chen C."/>
            <person name="Yanf M."/>
            <person name="Daum C."/>
            <person name="Ng V."/>
            <person name="Clum A."/>
            <person name="Ohm R."/>
            <person name="Martin F."/>
            <person name="Silar P."/>
            <person name="Natvig D."/>
            <person name="Lalanne C."/>
            <person name="Gautier V."/>
            <person name="Ament-Velasquez S.L."/>
            <person name="Kruys A."/>
            <person name="Hutchinson M.I."/>
            <person name="Powell A.J."/>
            <person name="Barry K."/>
            <person name="Miller A.N."/>
            <person name="Grigoriev I.V."/>
            <person name="Debuchy R."/>
            <person name="Gladieux P."/>
            <person name="Thoren M.H."/>
            <person name="Johannesson H."/>
        </authorList>
    </citation>
    <scope>NUCLEOTIDE SEQUENCE</scope>
    <source>
        <strain evidence="1">PSN293</strain>
    </source>
</reference>
<evidence type="ECO:0000313" key="2">
    <source>
        <dbReference type="Proteomes" id="UP001301769"/>
    </source>
</evidence>
<dbReference type="AlphaFoldDB" id="A0AAN7B5E6"/>
<dbReference type="SUPFAM" id="SSF54001">
    <property type="entry name" value="Cysteine proteinases"/>
    <property type="match status" value="1"/>
</dbReference>
<evidence type="ECO:0000313" key="1">
    <source>
        <dbReference type="EMBL" id="KAK4210697.1"/>
    </source>
</evidence>
<protein>
    <recommendedName>
        <fullName evidence="3">Peptidase C1A papain C-terminal domain-containing protein</fullName>
    </recommendedName>
</protein>
<reference evidence="1" key="1">
    <citation type="journal article" date="2023" name="Mol. Phylogenet. Evol.">
        <title>Genome-scale phylogeny and comparative genomics of the fungal order Sordariales.</title>
        <authorList>
            <person name="Hensen N."/>
            <person name="Bonometti L."/>
            <person name="Westerberg I."/>
            <person name="Brannstrom I.O."/>
            <person name="Guillou S."/>
            <person name="Cros-Aarteil S."/>
            <person name="Calhoun S."/>
            <person name="Haridas S."/>
            <person name="Kuo A."/>
            <person name="Mondo S."/>
            <person name="Pangilinan J."/>
            <person name="Riley R."/>
            <person name="LaButti K."/>
            <person name="Andreopoulos B."/>
            <person name="Lipzen A."/>
            <person name="Chen C."/>
            <person name="Yan M."/>
            <person name="Daum C."/>
            <person name="Ng V."/>
            <person name="Clum A."/>
            <person name="Steindorff A."/>
            <person name="Ohm R.A."/>
            <person name="Martin F."/>
            <person name="Silar P."/>
            <person name="Natvig D.O."/>
            <person name="Lalanne C."/>
            <person name="Gautier V."/>
            <person name="Ament-Velasquez S.L."/>
            <person name="Kruys A."/>
            <person name="Hutchinson M.I."/>
            <person name="Powell A.J."/>
            <person name="Barry K."/>
            <person name="Miller A.N."/>
            <person name="Grigoriev I.V."/>
            <person name="Debuchy R."/>
            <person name="Gladieux P."/>
            <person name="Hiltunen Thoren M."/>
            <person name="Johannesson H."/>
        </authorList>
    </citation>
    <scope>NUCLEOTIDE SEQUENCE</scope>
    <source>
        <strain evidence="1">PSN293</strain>
    </source>
</reference>
<evidence type="ECO:0008006" key="3">
    <source>
        <dbReference type="Google" id="ProtNLM"/>
    </source>
</evidence>
<gene>
    <name evidence="1" type="ORF">QBC37DRAFT_403178</name>
</gene>
<dbReference type="InterPro" id="IPR038765">
    <property type="entry name" value="Papain-like_cys_pep_sf"/>
</dbReference>
<sequence length="248" mass="28099">MSLTTTTTSTCTLAPVLLSIESTPSNQKSTPTCYAHALAAQVHMALKTRKQRQADQVPVPSVAEIRERLLAEYPPQFQWVKNQGRSESDCWKFDDILNDMPYLYPPLLSRTVEETRACKILLKEKRPVLVKIDRGEAKFIERYIRMHPGPRVVATQALLFDRDTKYCSEADMKVGWHAVLLTGYDPATGMCTFLNSYGSNWGDNGHFRIENMAVLTGRPEARIQLVDIYAAEEPKILYSKIHLGGPRR</sequence>
<accession>A0AAN7B5E6</accession>
<name>A0AAN7B5E6_9PEZI</name>
<dbReference type="EMBL" id="MU858168">
    <property type="protein sequence ID" value="KAK4210697.1"/>
    <property type="molecule type" value="Genomic_DNA"/>
</dbReference>
<proteinExistence type="predicted"/>
<dbReference type="Proteomes" id="UP001301769">
    <property type="component" value="Unassembled WGS sequence"/>
</dbReference>
<dbReference type="Gene3D" id="3.90.70.10">
    <property type="entry name" value="Cysteine proteinases"/>
    <property type="match status" value="1"/>
</dbReference>
<keyword evidence="2" id="KW-1185">Reference proteome</keyword>
<comment type="caution">
    <text evidence="1">The sequence shown here is derived from an EMBL/GenBank/DDBJ whole genome shotgun (WGS) entry which is preliminary data.</text>
</comment>